<keyword evidence="2" id="KW-0723">Serine/threonine-protein kinase</keyword>
<dbReference type="InterPro" id="IPR008271">
    <property type="entry name" value="Ser/Thr_kinase_AS"/>
</dbReference>
<dbReference type="GO" id="GO:0005794">
    <property type="term" value="C:Golgi apparatus"/>
    <property type="evidence" value="ECO:0007669"/>
    <property type="project" value="TreeGrafter"/>
</dbReference>
<feature type="domain" description="Protein kinase" evidence="9">
    <location>
        <begin position="19"/>
        <end position="302"/>
    </location>
</feature>
<evidence type="ECO:0000256" key="2">
    <source>
        <dbReference type="ARBA" id="ARBA00022527"/>
    </source>
</evidence>
<dbReference type="AlphaFoldDB" id="A0A7J7KC43"/>
<dbReference type="PANTHER" id="PTHR45998:SF2">
    <property type="entry name" value="SERINE_THREONINE-PROTEIN KINASE 16"/>
    <property type="match status" value="1"/>
</dbReference>
<comment type="catalytic activity">
    <reaction evidence="8">
        <text>L-seryl-[protein] + ATP = O-phospho-L-seryl-[protein] + ADP + H(+)</text>
        <dbReference type="Rhea" id="RHEA:17989"/>
        <dbReference type="Rhea" id="RHEA-COMP:9863"/>
        <dbReference type="Rhea" id="RHEA-COMP:11604"/>
        <dbReference type="ChEBI" id="CHEBI:15378"/>
        <dbReference type="ChEBI" id="CHEBI:29999"/>
        <dbReference type="ChEBI" id="CHEBI:30616"/>
        <dbReference type="ChEBI" id="CHEBI:83421"/>
        <dbReference type="ChEBI" id="CHEBI:456216"/>
        <dbReference type="EC" id="2.7.11.1"/>
    </reaction>
</comment>
<proteinExistence type="predicted"/>
<evidence type="ECO:0000256" key="8">
    <source>
        <dbReference type="ARBA" id="ARBA00048679"/>
    </source>
</evidence>
<dbReference type="PROSITE" id="PS00108">
    <property type="entry name" value="PROTEIN_KINASE_ST"/>
    <property type="match status" value="1"/>
</dbReference>
<comment type="caution">
    <text evidence="10">The sequence shown here is derived from an EMBL/GenBank/DDBJ whole genome shotgun (WGS) entry which is preliminary data.</text>
</comment>
<name>A0A7J7KC43_BUGNE</name>
<evidence type="ECO:0000256" key="7">
    <source>
        <dbReference type="ARBA" id="ARBA00047899"/>
    </source>
</evidence>
<keyword evidence="6" id="KW-0067">ATP-binding</keyword>
<dbReference type="Pfam" id="PF00069">
    <property type="entry name" value="Pkinase"/>
    <property type="match status" value="1"/>
</dbReference>
<dbReference type="PROSITE" id="PS50011">
    <property type="entry name" value="PROTEIN_KINASE_DOM"/>
    <property type="match status" value="1"/>
</dbReference>
<dbReference type="OrthoDB" id="248923at2759"/>
<reference evidence="10" key="1">
    <citation type="submission" date="2020-06" db="EMBL/GenBank/DDBJ databases">
        <title>Draft genome of Bugula neritina, a colonial animal packing powerful symbionts and potential medicines.</title>
        <authorList>
            <person name="Rayko M."/>
        </authorList>
    </citation>
    <scope>NUCLEOTIDE SEQUENCE [LARGE SCALE GENOMIC DNA]</scope>
    <source>
        <strain evidence="10">Kwan_BN1</strain>
    </source>
</reference>
<evidence type="ECO:0000256" key="3">
    <source>
        <dbReference type="ARBA" id="ARBA00022679"/>
    </source>
</evidence>
<dbReference type="InterPro" id="IPR011009">
    <property type="entry name" value="Kinase-like_dom_sf"/>
</dbReference>
<dbReference type="Gene3D" id="1.10.510.10">
    <property type="entry name" value="Transferase(Phosphotransferase) domain 1"/>
    <property type="match status" value="1"/>
</dbReference>
<evidence type="ECO:0000256" key="4">
    <source>
        <dbReference type="ARBA" id="ARBA00022741"/>
    </source>
</evidence>
<dbReference type="GO" id="GO:0004674">
    <property type="term" value="F:protein serine/threonine kinase activity"/>
    <property type="evidence" value="ECO:0007669"/>
    <property type="project" value="UniProtKB-KW"/>
</dbReference>
<protein>
    <recommendedName>
        <fullName evidence="1">non-specific serine/threonine protein kinase</fullName>
        <ecNumber evidence="1">2.7.11.1</ecNumber>
    </recommendedName>
</protein>
<comment type="catalytic activity">
    <reaction evidence="7">
        <text>L-threonyl-[protein] + ATP = O-phospho-L-threonyl-[protein] + ADP + H(+)</text>
        <dbReference type="Rhea" id="RHEA:46608"/>
        <dbReference type="Rhea" id="RHEA-COMP:11060"/>
        <dbReference type="Rhea" id="RHEA-COMP:11605"/>
        <dbReference type="ChEBI" id="CHEBI:15378"/>
        <dbReference type="ChEBI" id="CHEBI:30013"/>
        <dbReference type="ChEBI" id="CHEBI:30616"/>
        <dbReference type="ChEBI" id="CHEBI:61977"/>
        <dbReference type="ChEBI" id="CHEBI:456216"/>
        <dbReference type="EC" id="2.7.11.1"/>
    </reaction>
</comment>
<dbReference type="Proteomes" id="UP000593567">
    <property type="component" value="Unassembled WGS sequence"/>
</dbReference>
<keyword evidence="4" id="KW-0547">Nucleotide-binding</keyword>
<keyword evidence="5" id="KW-0418">Kinase</keyword>
<dbReference type="SUPFAM" id="SSF56112">
    <property type="entry name" value="Protein kinase-like (PK-like)"/>
    <property type="match status" value="1"/>
</dbReference>
<organism evidence="10 11">
    <name type="scientific">Bugula neritina</name>
    <name type="common">Brown bryozoan</name>
    <name type="synonym">Sertularia neritina</name>
    <dbReference type="NCBI Taxonomy" id="10212"/>
    <lineage>
        <taxon>Eukaryota</taxon>
        <taxon>Metazoa</taxon>
        <taxon>Spiralia</taxon>
        <taxon>Lophotrochozoa</taxon>
        <taxon>Bryozoa</taxon>
        <taxon>Gymnolaemata</taxon>
        <taxon>Cheilostomatida</taxon>
        <taxon>Flustrina</taxon>
        <taxon>Buguloidea</taxon>
        <taxon>Bugulidae</taxon>
        <taxon>Bugula</taxon>
    </lineage>
</organism>
<dbReference type="PANTHER" id="PTHR45998">
    <property type="entry name" value="SERINE/THREONINE-PROTEIN KINASE 16"/>
    <property type="match status" value="1"/>
</dbReference>
<dbReference type="InterPro" id="IPR000719">
    <property type="entry name" value="Prot_kinase_dom"/>
</dbReference>
<evidence type="ECO:0000313" key="10">
    <source>
        <dbReference type="EMBL" id="KAF6036210.1"/>
    </source>
</evidence>
<keyword evidence="3" id="KW-0808">Transferase</keyword>
<evidence type="ECO:0000256" key="5">
    <source>
        <dbReference type="ARBA" id="ARBA00022777"/>
    </source>
</evidence>
<gene>
    <name evidence="10" type="ORF">EB796_005480</name>
</gene>
<evidence type="ECO:0000259" key="9">
    <source>
        <dbReference type="PROSITE" id="PS50011"/>
    </source>
</evidence>
<accession>A0A7J7KC43</accession>
<dbReference type="GO" id="GO:0005524">
    <property type="term" value="F:ATP binding"/>
    <property type="evidence" value="ECO:0007669"/>
    <property type="project" value="UniProtKB-KW"/>
</dbReference>
<evidence type="ECO:0000313" key="11">
    <source>
        <dbReference type="Proteomes" id="UP000593567"/>
    </source>
</evidence>
<dbReference type="EC" id="2.7.11.1" evidence="1"/>
<dbReference type="SMART" id="SM00220">
    <property type="entry name" value="S_TKc"/>
    <property type="match status" value="1"/>
</dbReference>
<evidence type="ECO:0000256" key="6">
    <source>
        <dbReference type="ARBA" id="ARBA00022840"/>
    </source>
</evidence>
<evidence type="ECO:0000256" key="1">
    <source>
        <dbReference type="ARBA" id="ARBA00012513"/>
    </source>
</evidence>
<keyword evidence="11" id="KW-1185">Reference proteome</keyword>
<dbReference type="InterPro" id="IPR052239">
    <property type="entry name" value="Ser/Thr-specific_kinases"/>
</dbReference>
<dbReference type="EMBL" id="VXIV02000763">
    <property type="protein sequence ID" value="KAF6036210.1"/>
    <property type="molecule type" value="Genomic_DNA"/>
</dbReference>
<sequence>MVMGCICGKESIVIENQVYNVKSRLGEGGFSYVDLVTHSRTHKPFALKRILCHSTEDELRFLSEVEYMRQFRDHSNIISLEGSETVSVRNPTSSIISKILILMPFYSQGTLQDRIDSGQHLSQLDLLAILSDVCAAVRSFHESKPKLAHRDIKPANILLTDEGGAVLMDLGSVDKAICHAKNSREGQRIQDDAAERCTMPYRAPELFNVQTDDVITEATDIWSLGCLIYACIYLQGPFDEVYAKGGSIALAAVGGNVEYPDQLKFSYRLVELVKSMLVLQAESRPSIDIVSDKLETIQHHLENRV</sequence>